<proteinExistence type="predicted"/>
<organism evidence="1 2">
    <name type="scientific">Persea americana</name>
    <name type="common">Avocado</name>
    <dbReference type="NCBI Taxonomy" id="3435"/>
    <lineage>
        <taxon>Eukaryota</taxon>
        <taxon>Viridiplantae</taxon>
        <taxon>Streptophyta</taxon>
        <taxon>Embryophyta</taxon>
        <taxon>Tracheophyta</taxon>
        <taxon>Spermatophyta</taxon>
        <taxon>Magnoliopsida</taxon>
        <taxon>Magnoliidae</taxon>
        <taxon>Laurales</taxon>
        <taxon>Lauraceae</taxon>
        <taxon>Persea</taxon>
    </lineage>
</organism>
<sequence length="192" mass="21642">MLRQTQIGVDFIACRTKKPKTRVTRPSDPIIQEEREYRGRSPFVVDAASVSSLMTTTEAVVVELPKDEKEAPIACSSSPPQPPPTSITNNPTARPSTTDPDFQIHTRRHATAPAASGISRPSLTRRRQRCRSRYLLLNIFRLSCAKMDSPRSKIAKSSYNSSTNPITRRIWRFSKEAILKRTSSVRRWNSSS</sequence>
<dbReference type="EMBL" id="CM056809">
    <property type="protein sequence ID" value="KAJ8649339.1"/>
    <property type="molecule type" value="Genomic_DNA"/>
</dbReference>
<dbReference type="Proteomes" id="UP001234297">
    <property type="component" value="Chromosome 1"/>
</dbReference>
<evidence type="ECO:0000313" key="1">
    <source>
        <dbReference type="EMBL" id="KAJ8649339.1"/>
    </source>
</evidence>
<name>A0ACC2MUH6_PERAE</name>
<gene>
    <name evidence="1" type="ORF">MRB53_002362</name>
</gene>
<keyword evidence="2" id="KW-1185">Reference proteome</keyword>
<reference evidence="1 2" key="1">
    <citation type="journal article" date="2022" name="Hortic Res">
        <title>A haplotype resolved chromosomal level avocado genome allows analysis of novel avocado genes.</title>
        <authorList>
            <person name="Nath O."/>
            <person name="Fletcher S.J."/>
            <person name="Hayward A."/>
            <person name="Shaw L.M."/>
            <person name="Masouleh A.K."/>
            <person name="Furtado A."/>
            <person name="Henry R.J."/>
            <person name="Mitter N."/>
        </authorList>
    </citation>
    <scope>NUCLEOTIDE SEQUENCE [LARGE SCALE GENOMIC DNA]</scope>
    <source>
        <strain evidence="2">cv. Hass</strain>
    </source>
</reference>
<protein>
    <submittedName>
        <fullName evidence="1">Uncharacterized protein</fullName>
    </submittedName>
</protein>
<comment type="caution">
    <text evidence="1">The sequence shown here is derived from an EMBL/GenBank/DDBJ whole genome shotgun (WGS) entry which is preliminary data.</text>
</comment>
<accession>A0ACC2MUH6</accession>
<evidence type="ECO:0000313" key="2">
    <source>
        <dbReference type="Proteomes" id="UP001234297"/>
    </source>
</evidence>